<protein>
    <submittedName>
        <fullName evidence="1">Uncharacterized protein</fullName>
    </submittedName>
</protein>
<reference evidence="1 2" key="1">
    <citation type="submission" date="2019-04" db="EMBL/GenBank/DDBJ databases">
        <title>Pedobacter sp. RP-3-22 sp. nov., isolated from Arctic soil.</title>
        <authorList>
            <person name="Dahal R.H."/>
            <person name="Kim D.-U."/>
        </authorList>
    </citation>
    <scope>NUCLEOTIDE SEQUENCE [LARGE SCALE GENOMIC DNA]</scope>
    <source>
        <strain evidence="1 2">RP-3-22</strain>
    </source>
</reference>
<gene>
    <name evidence="1" type="ORF">FA048_06630</name>
</gene>
<proteinExistence type="predicted"/>
<accession>A0A4U1CS87</accession>
<dbReference type="Proteomes" id="UP000309488">
    <property type="component" value="Unassembled WGS sequence"/>
</dbReference>
<dbReference type="OrthoDB" id="773075at2"/>
<dbReference type="AlphaFoldDB" id="A0A4U1CS87"/>
<organism evidence="1 2">
    <name type="scientific">Pedobacter polaris</name>
    <dbReference type="NCBI Taxonomy" id="2571273"/>
    <lineage>
        <taxon>Bacteria</taxon>
        <taxon>Pseudomonadati</taxon>
        <taxon>Bacteroidota</taxon>
        <taxon>Sphingobacteriia</taxon>
        <taxon>Sphingobacteriales</taxon>
        <taxon>Sphingobacteriaceae</taxon>
        <taxon>Pedobacter</taxon>
    </lineage>
</organism>
<dbReference type="EMBL" id="SWBR01000002">
    <property type="protein sequence ID" value="TKC09885.1"/>
    <property type="molecule type" value="Genomic_DNA"/>
</dbReference>
<comment type="caution">
    <text evidence="1">The sequence shown here is derived from an EMBL/GenBank/DDBJ whole genome shotgun (WGS) entry which is preliminary data.</text>
</comment>
<dbReference type="RefSeq" id="WP_136839463.1">
    <property type="nucleotide sequence ID" value="NZ_SWBR01000002.1"/>
</dbReference>
<evidence type="ECO:0000313" key="2">
    <source>
        <dbReference type="Proteomes" id="UP000309488"/>
    </source>
</evidence>
<evidence type="ECO:0000313" key="1">
    <source>
        <dbReference type="EMBL" id="TKC09885.1"/>
    </source>
</evidence>
<keyword evidence="2" id="KW-1185">Reference proteome</keyword>
<sequence length="84" mass="10036">MIRPRLERYRKHFLNHFEDYIIAAEFDAGQNLIVYATPYQNFDEIIMEICEGLVDTVDFPDHLFLYLYSFGNNEYIKIAINPIN</sequence>
<name>A0A4U1CS87_9SPHI</name>